<sequence length="208" mass="22448">MHLILASASPRRRQLLTDLHLSFTIVPSNFVEAGVDHLPPREQAIALAEGKANEVARRTGEGLILGADTIVVHEGTVLGKPRDADDAFRTLRRLSGQSHQVITGLALIEVHDGQPVATVTGAETTMVTFRQLDEADIAAYVATGDPLDKAGAYGIQGLAALLVERIDGDYFNVVGLPLVALDRLMRRWQISLLQQGAAREQSQRATLT</sequence>
<gene>
    <name evidence="4" type="ORF">EDD73_104124</name>
</gene>
<reference evidence="4 5" key="1">
    <citation type="submission" date="2019-03" db="EMBL/GenBank/DDBJ databases">
        <title>Genomic Encyclopedia of Type Strains, Phase IV (KMG-IV): sequencing the most valuable type-strain genomes for metagenomic binning, comparative biology and taxonomic classification.</title>
        <authorList>
            <person name="Goeker M."/>
        </authorList>
    </citation>
    <scope>NUCLEOTIDE SEQUENCE [LARGE SCALE GENOMIC DNA]</scope>
    <source>
        <strain evidence="4 5">DSM 11170</strain>
    </source>
</reference>
<comment type="function">
    <text evidence="3">Nucleoside triphosphate pyrophosphatase that hydrolyzes dTTP and UTP. May have a dual role in cell division arrest and in preventing the incorporation of modified nucleotides into cellular nucleic acids.</text>
</comment>
<proteinExistence type="inferred from homology"/>
<name>A0A4R2S758_9FIRM</name>
<dbReference type="AlphaFoldDB" id="A0A4R2S758"/>
<comment type="similarity">
    <text evidence="3">Belongs to the Maf family. YhdE subfamily.</text>
</comment>
<organism evidence="4 5">
    <name type="scientific">Heliophilum fasciatum</name>
    <dbReference type="NCBI Taxonomy" id="35700"/>
    <lineage>
        <taxon>Bacteria</taxon>
        <taxon>Bacillati</taxon>
        <taxon>Bacillota</taxon>
        <taxon>Clostridia</taxon>
        <taxon>Eubacteriales</taxon>
        <taxon>Heliobacteriaceae</taxon>
        <taxon>Heliophilum</taxon>
    </lineage>
</organism>
<dbReference type="PANTHER" id="PTHR43213">
    <property type="entry name" value="BIFUNCTIONAL DTTP/UTP PYROPHOSPHATASE/METHYLTRANSFERASE PROTEIN-RELATED"/>
    <property type="match status" value="1"/>
</dbReference>
<evidence type="ECO:0000313" key="5">
    <source>
        <dbReference type="Proteomes" id="UP000294813"/>
    </source>
</evidence>
<dbReference type="GO" id="GO:0036221">
    <property type="term" value="F:UTP diphosphatase activity"/>
    <property type="evidence" value="ECO:0007669"/>
    <property type="project" value="RHEA"/>
</dbReference>
<feature type="active site" description="Proton acceptor" evidence="3">
    <location>
        <position position="68"/>
    </location>
</feature>
<comment type="subcellular location">
    <subcellularLocation>
        <location evidence="3">Cytoplasm</location>
    </subcellularLocation>
</comment>
<keyword evidence="3" id="KW-0963">Cytoplasm</keyword>
<dbReference type="SUPFAM" id="SSF52972">
    <property type="entry name" value="ITPase-like"/>
    <property type="match status" value="1"/>
</dbReference>
<feature type="site" description="Important for substrate specificity" evidence="3">
    <location>
        <position position="11"/>
    </location>
</feature>
<comment type="catalytic activity">
    <reaction evidence="3">
        <text>UTP + H2O = UMP + diphosphate + H(+)</text>
        <dbReference type="Rhea" id="RHEA:29395"/>
        <dbReference type="ChEBI" id="CHEBI:15377"/>
        <dbReference type="ChEBI" id="CHEBI:15378"/>
        <dbReference type="ChEBI" id="CHEBI:33019"/>
        <dbReference type="ChEBI" id="CHEBI:46398"/>
        <dbReference type="ChEBI" id="CHEBI:57865"/>
        <dbReference type="EC" id="3.6.1.9"/>
    </reaction>
</comment>
<dbReference type="Gene3D" id="3.90.950.10">
    <property type="match status" value="1"/>
</dbReference>
<keyword evidence="2 3" id="KW-0378">Hydrolase</keyword>
<dbReference type="PIRSF" id="PIRSF006305">
    <property type="entry name" value="Maf"/>
    <property type="match status" value="1"/>
</dbReference>
<protein>
    <recommendedName>
        <fullName evidence="3">dTTP/UTP pyrophosphatase</fullName>
        <shortName evidence="3">dTTPase/UTPase</shortName>
        <ecNumber evidence="3">3.6.1.9</ecNumber>
    </recommendedName>
    <alternativeName>
        <fullName evidence="3">Nucleoside triphosphate pyrophosphatase</fullName>
    </alternativeName>
    <alternativeName>
        <fullName evidence="3">Nucleotide pyrophosphatase</fullName>
        <shortName evidence="3">Nucleotide PPase</shortName>
    </alternativeName>
</protein>
<dbReference type="EC" id="3.6.1.9" evidence="3"/>
<evidence type="ECO:0000313" key="4">
    <source>
        <dbReference type="EMBL" id="TCP68221.1"/>
    </source>
</evidence>
<keyword evidence="5" id="KW-1185">Reference proteome</keyword>
<dbReference type="Proteomes" id="UP000294813">
    <property type="component" value="Unassembled WGS sequence"/>
</dbReference>
<dbReference type="GO" id="GO:0005737">
    <property type="term" value="C:cytoplasm"/>
    <property type="evidence" value="ECO:0007669"/>
    <property type="project" value="UniProtKB-SubCell"/>
</dbReference>
<evidence type="ECO:0000256" key="2">
    <source>
        <dbReference type="ARBA" id="ARBA00022801"/>
    </source>
</evidence>
<feature type="site" description="Important for substrate specificity" evidence="3">
    <location>
        <position position="156"/>
    </location>
</feature>
<dbReference type="NCBIfam" id="TIGR00172">
    <property type="entry name" value="maf"/>
    <property type="match status" value="1"/>
</dbReference>
<dbReference type="RefSeq" id="WP_243116770.1">
    <property type="nucleotide sequence ID" value="NZ_JAOQNU010000004.1"/>
</dbReference>
<accession>A0A4R2S758</accession>
<dbReference type="InterPro" id="IPR003697">
    <property type="entry name" value="Maf-like"/>
</dbReference>
<comment type="caution">
    <text evidence="4">The sequence shown here is derived from an EMBL/GenBank/DDBJ whole genome shotgun (WGS) entry which is preliminary data.</text>
</comment>
<dbReference type="Pfam" id="PF02545">
    <property type="entry name" value="Maf"/>
    <property type="match status" value="1"/>
</dbReference>
<comment type="caution">
    <text evidence="3">Lacks conserved residue(s) required for the propagation of feature annotation.</text>
</comment>
<dbReference type="GO" id="GO:0009117">
    <property type="term" value="P:nucleotide metabolic process"/>
    <property type="evidence" value="ECO:0007669"/>
    <property type="project" value="UniProtKB-KW"/>
</dbReference>
<dbReference type="CDD" id="cd00555">
    <property type="entry name" value="Maf"/>
    <property type="match status" value="1"/>
</dbReference>
<dbReference type="EMBL" id="SLXT01000004">
    <property type="protein sequence ID" value="TCP68221.1"/>
    <property type="molecule type" value="Genomic_DNA"/>
</dbReference>
<feature type="site" description="Important for substrate specificity" evidence="3">
    <location>
        <position position="69"/>
    </location>
</feature>
<dbReference type="PANTHER" id="PTHR43213:SF5">
    <property type="entry name" value="BIFUNCTIONAL DTTP_UTP PYROPHOSPHATASE_METHYLTRANSFERASE PROTEIN-RELATED"/>
    <property type="match status" value="1"/>
</dbReference>
<comment type="cofactor">
    <cofactor evidence="1 3">
        <name>a divalent metal cation</name>
        <dbReference type="ChEBI" id="CHEBI:60240"/>
    </cofactor>
</comment>
<evidence type="ECO:0000256" key="1">
    <source>
        <dbReference type="ARBA" id="ARBA00001968"/>
    </source>
</evidence>
<dbReference type="HAMAP" id="MF_00528">
    <property type="entry name" value="Maf"/>
    <property type="match status" value="1"/>
</dbReference>
<keyword evidence="3" id="KW-0546">Nucleotide metabolism</keyword>
<comment type="catalytic activity">
    <reaction evidence="3">
        <text>dTTP + H2O = dTMP + diphosphate + H(+)</text>
        <dbReference type="Rhea" id="RHEA:28534"/>
        <dbReference type="ChEBI" id="CHEBI:15377"/>
        <dbReference type="ChEBI" id="CHEBI:15378"/>
        <dbReference type="ChEBI" id="CHEBI:33019"/>
        <dbReference type="ChEBI" id="CHEBI:37568"/>
        <dbReference type="ChEBI" id="CHEBI:63528"/>
        <dbReference type="EC" id="3.6.1.9"/>
    </reaction>
</comment>
<dbReference type="GO" id="GO:0036218">
    <property type="term" value="F:dTTP diphosphatase activity"/>
    <property type="evidence" value="ECO:0007669"/>
    <property type="project" value="RHEA"/>
</dbReference>
<evidence type="ECO:0000256" key="3">
    <source>
        <dbReference type="HAMAP-Rule" id="MF_00528"/>
    </source>
</evidence>
<dbReference type="InterPro" id="IPR029001">
    <property type="entry name" value="ITPase-like_fam"/>
</dbReference>